<dbReference type="Proteomes" id="UP001156940">
    <property type="component" value="Unassembled WGS sequence"/>
</dbReference>
<protein>
    <submittedName>
        <fullName evidence="5">Lrp/AsnC family transcriptional regulator</fullName>
    </submittedName>
</protein>
<dbReference type="SMART" id="SM00344">
    <property type="entry name" value="HTH_ASNC"/>
    <property type="match status" value="1"/>
</dbReference>
<dbReference type="PRINTS" id="PR00033">
    <property type="entry name" value="HTHASNC"/>
</dbReference>
<dbReference type="Gene3D" id="3.30.70.920">
    <property type="match status" value="1"/>
</dbReference>
<dbReference type="PROSITE" id="PS00519">
    <property type="entry name" value="HTH_ASNC_1"/>
    <property type="match status" value="1"/>
</dbReference>
<dbReference type="SUPFAM" id="SSF46785">
    <property type="entry name" value="Winged helix' DNA-binding domain"/>
    <property type="match status" value="1"/>
</dbReference>
<gene>
    <name evidence="5" type="ORF">QFW77_02935</name>
</gene>
<organism evidence="5 6">
    <name type="scientific">Luteimonas endophytica</name>
    <dbReference type="NCBI Taxonomy" id="3042023"/>
    <lineage>
        <taxon>Bacteria</taxon>
        <taxon>Pseudomonadati</taxon>
        <taxon>Pseudomonadota</taxon>
        <taxon>Gammaproteobacteria</taxon>
        <taxon>Lysobacterales</taxon>
        <taxon>Lysobacteraceae</taxon>
        <taxon>Luteimonas</taxon>
    </lineage>
</organism>
<dbReference type="PROSITE" id="PS50956">
    <property type="entry name" value="HTH_ASNC_2"/>
    <property type="match status" value="1"/>
</dbReference>
<dbReference type="PANTHER" id="PTHR30154:SF34">
    <property type="entry name" value="TRANSCRIPTIONAL REGULATOR AZLB"/>
    <property type="match status" value="1"/>
</dbReference>
<evidence type="ECO:0000256" key="1">
    <source>
        <dbReference type="ARBA" id="ARBA00023015"/>
    </source>
</evidence>
<dbReference type="InterPro" id="IPR011008">
    <property type="entry name" value="Dimeric_a/b-barrel"/>
</dbReference>
<dbReference type="InterPro" id="IPR036388">
    <property type="entry name" value="WH-like_DNA-bd_sf"/>
</dbReference>
<keyword evidence="2" id="KW-0238">DNA-binding</keyword>
<name>A0ABT6J569_9GAMM</name>
<accession>A0ABT6J569</accession>
<dbReference type="PANTHER" id="PTHR30154">
    <property type="entry name" value="LEUCINE-RESPONSIVE REGULATORY PROTEIN"/>
    <property type="match status" value="1"/>
</dbReference>
<dbReference type="InterPro" id="IPR000485">
    <property type="entry name" value="AsnC-type_HTH_dom"/>
</dbReference>
<keyword evidence="6" id="KW-1185">Reference proteome</keyword>
<dbReference type="InterPro" id="IPR019888">
    <property type="entry name" value="Tscrpt_reg_AsnC-like"/>
</dbReference>
<keyword evidence="3" id="KW-0804">Transcription</keyword>
<dbReference type="RefSeq" id="WP_280572768.1">
    <property type="nucleotide sequence ID" value="NZ_JARXRM010000013.1"/>
</dbReference>
<dbReference type="Gene3D" id="1.10.10.10">
    <property type="entry name" value="Winged helix-like DNA-binding domain superfamily/Winged helix DNA-binding domain"/>
    <property type="match status" value="1"/>
</dbReference>
<evidence type="ECO:0000259" key="4">
    <source>
        <dbReference type="PROSITE" id="PS50956"/>
    </source>
</evidence>
<proteinExistence type="predicted"/>
<dbReference type="InterPro" id="IPR036390">
    <property type="entry name" value="WH_DNA-bd_sf"/>
</dbReference>
<evidence type="ECO:0000313" key="5">
    <source>
        <dbReference type="EMBL" id="MDH5821949.1"/>
    </source>
</evidence>
<dbReference type="InterPro" id="IPR019887">
    <property type="entry name" value="Tscrpt_reg_AsnC/Lrp_C"/>
</dbReference>
<keyword evidence="1" id="KW-0805">Transcription regulation</keyword>
<evidence type="ECO:0000256" key="2">
    <source>
        <dbReference type="ARBA" id="ARBA00023125"/>
    </source>
</evidence>
<evidence type="ECO:0000313" key="6">
    <source>
        <dbReference type="Proteomes" id="UP001156940"/>
    </source>
</evidence>
<evidence type="ECO:0000256" key="3">
    <source>
        <dbReference type="ARBA" id="ARBA00023163"/>
    </source>
</evidence>
<dbReference type="EMBL" id="JARXRM010000013">
    <property type="protein sequence ID" value="MDH5821949.1"/>
    <property type="molecule type" value="Genomic_DNA"/>
</dbReference>
<dbReference type="Pfam" id="PF01037">
    <property type="entry name" value="AsnC_trans_reg"/>
    <property type="match status" value="1"/>
</dbReference>
<comment type="caution">
    <text evidence="5">The sequence shown here is derived from an EMBL/GenBank/DDBJ whole genome shotgun (WGS) entry which is preliminary data.</text>
</comment>
<dbReference type="InterPro" id="IPR019885">
    <property type="entry name" value="Tscrpt_reg_HTH_AsnC-type_CS"/>
</dbReference>
<dbReference type="SUPFAM" id="SSF54909">
    <property type="entry name" value="Dimeric alpha+beta barrel"/>
    <property type="match status" value="1"/>
</dbReference>
<feature type="domain" description="HTH asnC-type" evidence="4">
    <location>
        <begin position="12"/>
        <end position="73"/>
    </location>
</feature>
<dbReference type="Pfam" id="PF13412">
    <property type="entry name" value="HTH_24"/>
    <property type="match status" value="1"/>
</dbReference>
<reference evidence="5 6" key="1">
    <citation type="submission" date="2023-04" db="EMBL/GenBank/DDBJ databases">
        <title>Luteimonas endophyticus RD2P54.</title>
        <authorList>
            <person name="Sun J.-Q."/>
        </authorList>
    </citation>
    <scope>NUCLEOTIDE SEQUENCE [LARGE SCALE GENOMIC DNA]</scope>
    <source>
        <strain evidence="5 6">RD2P54</strain>
    </source>
</reference>
<sequence>MSPAEAAREMELDRFDRQLLNLVQEDAGQTAEQLAGRVALSPSAIQRRLKRLRAQGTIGRDIAVVDPERVGPCTVFIASLTVERERPDLMAAVRRWLLAEPRIQQIYYVTGEADFVVVLSAPDVAAYNALMSRLLAECPGATRFATSVALDVVKRGLTIPIPD</sequence>